<evidence type="ECO:0000256" key="1">
    <source>
        <dbReference type="SAM" id="Coils"/>
    </source>
</evidence>
<dbReference type="Gene3D" id="2.60.40.1230">
    <property type="match status" value="1"/>
</dbReference>
<dbReference type="VEuPathDB" id="PlasmoDB:PRELSG_1461400"/>
<dbReference type="InterPro" id="IPR013041">
    <property type="entry name" value="Clathrin_app_Ig-like_sf"/>
</dbReference>
<dbReference type="KEGG" id="prel:PRELSG_1461400"/>
<evidence type="ECO:0000313" key="2">
    <source>
        <dbReference type="EMBL" id="CRH02879.1"/>
    </source>
</evidence>
<feature type="coiled-coil region" evidence="1">
    <location>
        <begin position="268"/>
        <end position="295"/>
    </location>
</feature>
<feature type="coiled-coil region" evidence="1">
    <location>
        <begin position="436"/>
        <end position="463"/>
    </location>
</feature>
<keyword evidence="1" id="KW-0175">Coiled coil</keyword>
<proteinExistence type="predicted"/>
<evidence type="ECO:0000313" key="3">
    <source>
        <dbReference type="Proteomes" id="UP000220158"/>
    </source>
</evidence>
<sequence>MAICKSKYKNFGSEDDKLLYKTCTESPEHFHIYFRELRNHLLRYNKYEELYNYCCNSLTNIKNNPMSRITTLKLISITLIQKPKNINHLINKKIITYAYKLLKRDKEGVNKKYISYFGDIKSEERNLIVTESKHLFRIIKNITLIKNSKEQKFIKNIIKKIENKKIIIPEKFETSHSILLYDFDNCKKEIYELLENDHGNHHKIEYVYSNYIKLLDEVKKKTRDFLYNGEYQLYCDFIRETQDEEEVNIRYESYLLCLQDKTYKEREVKELSQDSILLEEEMNKKSKNISNLKSERLFSSSSSILTKKNIQDKKEFNPSTQDFSNNFEKFEINSYNKNVYYDGSVDKESEINKKNLKREGKDKKKGEMNYQVVINNDEENKKYQISEGEKKKEQEIYLEKDEKEEKKKKGKKKEKLQNINFKHEEKEKKSELEIYLTEEGEKKKEDEINLEEKEQNFLTYNEKFDIREIKKNTNEETDVKDGTITKHSSNKNVEYNEEYTVLENNYYKEKEKINFFNENKIILDFINKIYVNDKKEYKIYQPDNINCCNYKKYVRNNKERDTFYSDSFDTAENEIINEFNSMLNEEKRENSVVNSYKNIEFKNTINRNDSFIWNNLIKKSNFYRIKEDFLNYNKFLKEKEKETKIKTLGDLLGMNKYIKLKKNTNKYKSKKTNPDELNSLIKKYTKHINVKTMLGNHKAPETLFNEKKMEITVEGNKEKNIESDKKKTELKKENVSLTSFNKYFTLYDNIKNMQKTILKDNSLLYNDDNIEISLEQYYFGNGGLIKLYLKNKKLVNFYDIDIQFSNKILFPLKFKFLNYEKTLCYNATNCYEIAVKCLHIYKGFPLIKISFRMQDMFKKSIDLRLPISINKFMKKMKITKEVFNKFWNNEKFNLYKKEKIIFKRDIVDKEFIFKNSCLGDALSVCYSEDRIYFFGCYSENSDIMENYFVLVAVEIKKKKLKITCKSNNPTLSSAILFLMILLYKNHEKK</sequence>
<name>A0A1J1HC48_PLARL</name>
<dbReference type="GeneID" id="39739046"/>
<organism evidence="2 3">
    <name type="scientific">Plasmodium relictum</name>
    <dbReference type="NCBI Taxonomy" id="85471"/>
    <lineage>
        <taxon>Eukaryota</taxon>
        <taxon>Sar</taxon>
        <taxon>Alveolata</taxon>
        <taxon>Apicomplexa</taxon>
        <taxon>Aconoidasida</taxon>
        <taxon>Haemosporida</taxon>
        <taxon>Plasmodiidae</taxon>
        <taxon>Plasmodium</taxon>
        <taxon>Plasmodium (Haemamoeba)</taxon>
    </lineage>
</organism>
<dbReference type="OrthoDB" id="413467at2759"/>
<accession>A0A1J1HC48</accession>
<keyword evidence="3" id="KW-1185">Reference proteome</keyword>
<gene>
    <name evidence="2" type="ORF">PRELSG_1461400</name>
</gene>
<dbReference type="AlphaFoldDB" id="A0A1J1HC48"/>
<dbReference type="RefSeq" id="XP_028535399.1">
    <property type="nucleotide sequence ID" value="XM_028679714.1"/>
</dbReference>
<reference evidence="2 3" key="1">
    <citation type="submission" date="2015-04" db="EMBL/GenBank/DDBJ databases">
        <authorList>
            <consortium name="Pathogen Informatics"/>
        </authorList>
    </citation>
    <scope>NUCLEOTIDE SEQUENCE [LARGE SCALE GENOMIC DNA]</scope>
    <source>
        <strain evidence="2 3">SGS1</strain>
    </source>
</reference>
<dbReference type="Proteomes" id="UP000220158">
    <property type="component" value="Chromosome 14"/>
</dbReference>
<dbReference type="SUPFAM" id="SSF49348">
    <property type="entry name" value="Clathrin adaptor appendage domain"/>
    <property type="match status" value="1"/>
</dbReference>
<evidence type="ECO:0008006" key="4">
    <source>
        <dbReference type="Google" id="ProtNLM"/>
    </source>
</evidence>
<protein>
    <recommendedName>
        <fullName evidence="4">Clathrin adaptor domain-containing protein</fullName>
    </recommendedName>
</protein>
<dbReference type="OMA" id="SYRMQDM"/>
<dbReference type="EMBL" id="LN835309">
    <property type="protein sequence ID" value="CRH02879.1"/>
    <property type="molecule type" value="Genomic_DNA"/>
</dbReference>